<evidence type="ECO:0000313" key="2">
    <source>
        <dbReference type="Proteomes" id="UP000199034"/>
    </source>
</evidence>
<accession>A0A1G6XV64</accession>
<reference evidence="1 2" key="1">
    <citation type="submission" date="2016-10" db="EMBL/GenBank/DDBJ databases">
        <authorList>
            <person name="de Groot N.N."/>
        </authorList>
    </citation>
    <scope>NUCLEOTIDE SEQUENCE [LARGE SCALE GENOMIC DNA]</scope>
    <source>
        <strain evidence="1 2">CGMCC 4.6858</strain>
    </source>
</reference>
<dbReference type="Proteomes" id="UP000199034">
    <property type="component" value="Unassembled WGS sequence"/>
</dbReference>
<proteinExistence type="predicted"/>
<dbReference type="EMBL" id="FMZM01000011">
    <property type="protein sequence ID" value="SDD81902.1"/>
    <property type="molecule type" value="Genomic_DNA"/>
</dbReference>
<dbReference type="RefSeq" id="WP_090859819.1">
    <property type="nucleotide sequence ID" value="NZ_FMZM01000011.1"/>
</dbReference>
<evidence type="ECO:0000313" key="1">
    <source>
        <dbReference type="EMBL" id="SDD81902.1"/>
    </source>
</evidence>
<keyword evidence="2" id="KW-1185">Reference proteome</keyword>
<name>A0A1G6XV64_9ACTN</name>
<dbReference type="AlphaFoldDB" id="A0A1G6XV64"/>
<gene>
    <name evidence="1" type="ORF">SAMN05421872_11195</name>
</gene>
<sequence length="160" mass="16892">MSDRPLNLRPSTRPGLTRWLVRVVVAGCALVLVGGPVWIFMHGSAAGWQRDRAVVATVPDDARCRTGPPPGSPRTCEATWPGGSGDVSDRYGGPRPAAGESVDARVVGDDLALTGYSRPLLAWALAAPYLAGVGLVLGLGAGALLVRLDPRWWTRRTDLS</sequence>
<dbReference type="STRING" id="1045774.SAMN05421872_11195"/>
<organism evidence="1 2">
    <name type="scientific">Nocardioides lianchengensis</name>
    <dbReference type="NCBI Taxonomy" id="1045774"/>
    <lineage>
        <taxon>Bacteria</taxon>
        <taxon>Bacillati</taxon>
        <taxon>Actinomycetota</taxon>
        <taxon>Actinomycetes</taxon>
        <taxon>Propionibacteriales</taxon>
        <taxon>Nocardioidaceae</taxon>
        <taxon>Nocardioides</taxon>
    </lineage>
</organism>
<dbReference type="OrthoDB" id="9884984at2"/>
<protein>
    <submittedName>
        <fullName evidence="1">Uncharacterized protein</fullName>
    </submittedName>
</protein>